<protein>
    <submittedName>
        <fullName evidence="9">Peptide/nickel transport system permease protein</fullName>
    </submittedName>
</protein>
<evidence type="ECO:0000256" key="5">
    <source>
        <dbReference type="ARBA" id="ARBA00022989"/>
    </source>
</evidence>
<dbReference type="Proteomes" id="UP000248326">
    <property type="component" value="Unassembled WGS sequence"/>
</dbReference>
<dbReference type="GO" id="GO:0055085">
    <property type="term" value="P:transmembrane transport"/>
    <property type="evidence" value="ECO:0007669"/>
    <property type="project" value="InterPro"/>
</dbReference>
<dbReference type="PROSITE" id="PS50928">
    <property type="entry name" value="ABC_TM1"/>
    <property type="match status" value="1"/>
</dbReference>
<feature type="domain" description="ABC transmembrane type-1" evidence="8">
    <location>
        <begin position="85"/>
        <end position="274"/>
    </location>
</feature>
<dbReference type="EMBL" id="QJSX01000007">
    <property type="protein sequence ID" value="PYE53866.1"/>
    <property type="molecule type" value="Genomic_DNA"/>
</dbReference>
<dbReference type="PANTHER" id="PTHR43386:SF1">
    <property type="entry name" value="D,D-DIPEPTIDE TRANSPORT SYSTEM PERMEASE PROTEIN DDPC-RELATED"/>
    <property type="match status" value="1"/>
</dbReference>
<dbReference type="CDD" id="cd06261">
    <property type="entry name" value="TM_PBP2"/>
    <property type="match status" value="1"/>
</dbReference>
<dbReference type="SUPFAM" id="SSF161098">
    <property type="entry name" value="MetI-like"/>
    <property type="match status" value="1"/>
</dbReference>
<dbReference type="Gene3D" id="1.10.3720.10">
    <property type="entry name" value="MetI-like"/>
    <property type="match status" value="1"/>
</dbReference>
<dbReference type="InterPro" id="IPR050366">
    <property type="entry name" value="BP-dependent_transpt_permease"/>
</dbReference>
<comment type="similarity">
    <text evidence="7">Belongs to the binding-protein-dependent transport system permease family.</text>
</comment>
<feature type="transmembrane region" description="Helical" evidence="7">
    <location>
        <begin position="84"/>
        <end position="111"/>
    </location>
</feature>
<reference evidence="9 10" key="1">
    <citation type="submission" date="2018-06" db="EMBL/GenBank/DDBJ databases">
        <title>Genomic Encyclopedia of Type Strains, Phase IV (KMG-IV): sequencing the most valuable type-strain genomes for metagenomic binning, comparative biology and taxonomic classification.</title>
        <authorList>
            <person name="Goeker M."/>
        </authorList>
    </citation>
    <scope>NUCLEOTIDE SEQUENCE [LARGE SCALE GENOMIC DNA]</scope>
    <source>
        <strain evidence="9 10">DSM 18048</strain>
    </source>
</reference>
<evidence type="ECO:0000256" key="6">
    <source>
        <dbReference type="ARBA" id="ARBA00023136"/>
    </source>
</evidence>
<feature type="transmembrane region" description="Helical" evidence="7">
    <location>
        <begin position="123"/>
        <end position="140"/>
    </location>
</feature>
<comment type="subcellular location">
    <subcellularLocation>
        <location evidence="1 7">Cell membrane</location>
        <topology evidence="1 7">Multi-pass membrane protein</topology>
    </subcellularLocation>
</comment>
<evidence type="ECO:0000259" key="8">
    <source>
        <dbReference type="PROSITE" id="PS50928"/>
    </source>
</evidence>
<dbReference type="InterPro" id="IPR000515">
    <property type="entry name" value="MetI-like"/>
</dbReference>
<dbReference type="InterPro" id="IPR035906">
    <property type="entry name" value="MetI-like_sf"/>
</dbReference>
<evidence type="ECO:0000256" key="2">
    <source>
        <dbReference type="ARBA" id="ARBA00022448"/>
    </source>
</evidence>
<keyword evidence="10" id="KW-1185">Reference proteome</keyword>
<accession>A0A318S7J1</accession>
<proteinExistence type="inferred from homology"/>
<keyword evidence="3" id="KW-1003">Cell membrane</keyword>
<evidence type="ECO:0000256" key="3">
    <source>
        <dbReference type="ARBA" id="ARBA00022475"/>
    </source>
</evidence>
<organism evidence="9 10">
    <name type="scientific">Deinococcus yavapaiensis KR-236</name>
    <dbReference type="NCBI Taxonomy" id="694435"/>
    <lineage>
        <taxon>Bacteria</taxon>
        <taxon>Thermotogati</taxon>
        <taxon>Deinococcota</taxon>
        <taxon>Deinococci</taxon>
        <taxon>Deinococcales</taxon>
        <taxon>Deinococcaceae</taxon>
        <taxon>Deinococcus</taxon>
    </lineage>
</organism>
<evidence type="ECO:0000256" key="7">
    <source>
        <dbReference type="RuleBase" id="RU363032"/>
    </source>
</evidence>
<dbReference type="Pfam" id="PF00528">
    <property type="entry name" value="BPD_transp_1"/>
    <property type="match status" value="1"/>
</dbReference>
<evidence type="ECO:0000313" key="10">
    <source>
        <dbReference type="Proteomes" id="UP000248326"/>
    </source>
</evidence>
<keyword evidence="4 7" id="KW-0812">Transmembrane</keyword>
<comment type="caution">
    <text evidence="9">The sequence shown here is derived from an EMBL/GenBank/DDBJ whole genome shotgun (WGS) entry which is preliminary data.</text>
</comment>
<dbReference type="GO" id="GO:0005886">
    <property type="term" value="C:plasma membrane"/>
    <property type="evidence" value="ECO:0007669"/>
    <property type="project" value="UniProtKB-SubCell"/>
</dbReference>
<keyword evidence="2 7" id="KW-0813">Transport</keyword>
<feature type="transmembrane region" description="Helical" evidence="7">
    <location>
        <begin position="246"/>
        <end position="273"/>
    </location>
</feature>
<feature type="transmembrane region" description="Helical" evidence="7">
    <location>
        <begin position="146"/>
        <end position="164"/>
    </location>
</feature>
<sequence length="288" mass="30824">MTTPPTPLAASARRVRSNATPTALIGTTLFALLVVVSFLGALVVGAPQLDATTISGPPSASHVLGTDYQGRDNLALLVRGGADMVLLALIAGTLTTLVAVTLGSASAYVGGRVDALLMRATDLWLTIPRFILLVVVASTWRVQSTVALAALIAVFSWPVLARQVRANVLSLKEREYIEAARLLDLGPVHMLLRELLPSMAPFIVVSTIQSMTQAIYQQVGLAFLGILPLRDNWGLLFSVAYGQNAIYFADAAWSVLAPIGAICLLQLSLVMMARGYEETFNPRLRSQR</sequence>
<evidence type="ECO:0000313" key="9">
    <source>
        <dbReference type="EMBL" id="PYE53866.1"/>
    </source>
</evidence>
<keyword evidence="6 7" id="KW-0472">Membrane</keyword>
<dbReference type="OrthoDB" id="9789244at2"/>
<dbReference type="AlphaFoldDB" id="A0A318S7J1"/>
<name>A0A318S7J1_9DEIO</name>
<gene>
    <name evidence="9" type="ORF">DES52_107124</name>
</gene>
<evidence type="ECO:0000256" key="1">
    <source>
        <dbReference type="ARBA" id="ARBA00004651"/>
    </source>
</evidence>
<feature type="transmembrane region" description="Helical" evidence="7">
    <location>
        <begin position="23"/>
        <end position="46"/>
    </location>
</feature>
<dbReference type="PANTHER" id="PTHR43386">
    <property type="entry name" value="OLIGOPEPTIDE TRANSPORT SYSTEM PERMEASE PROTEIN APPC"/>
    <property type="match status" value="1"/>
</dbReference>
<evidence type="ECO:0000256" key="4">
    <source>
        <dbReference type="ARBA" id="ARBA00022692"/>
    </source>
</evidence>
<dbReference type="RefSeq" id="WP_110886772.1">
    <property type="nucleotide sequence ID" value="NZ_QJSX01000007.1"/>
</dbReference>
<keyword evidence="5 7" id="KW-1133">Transmembrane helix</keyword>